<dbReference type="GO" id="GO:2000060">
    <property type="term" value="P:positive regulation of ubiquitin-dependent protein catabolic process"/>
    <property type="evidence" value="ECO:0007669"/>
    <property type="project" value="TreeGrafter"/>
</dbReference>
<accession>G5A1Y1</accession>
<dbReference type="STRING" id="1094619.G5A1Y1"/>
<evidence type="ECO:0000256" key="1">
    <source>
        <dbReference type="ARBA" id="ARBA00006438"/>
    </source>
</evidence>
<evidence type="ECO:0008006" key="8">
    <source>
        <dbReference type="Google" id="ProtNLM"/>
    </source>
</evidence>
<dbReference type="Pfam" id="PF05667">
    <property type="entry name" value="CCDC22_CC"/>
    <property type="match status" value="1"/>
</dbReference>
<dbReference type="InterPro" id="IPR008530">
    <property type="entry name" value="CCDC22"/>
</dbReference>
<evidence type="ECO:0000256" key="2">
    <source>
        <dbReference type="SAM" id="Coils"/>
    </source>
</evidence>
<feature type="compositionally biased region" description="Low complexity" evidence="3">
    <location>
        <begin position="290"/>
        <end position="302"/>
    </location>
</feature>
<feature type="domain" description="CCDC22 N-terminal" evidence="5">
    <location>
        <begin position="1"/>
        <end position="118"/>
    </location>
</feature>
<dbReference type="InterPro" id="IPR048348">
    <property type="entry name" value="CCDC22_CC"/>
</dbReference>
<dbReference type="RefSeq" id="XP_009533674.1">
    <property type="nucleotide sequence ID" value="XM_009535379.1"/>
</dbReference>
<evidence type="ECO:0000259" key="5">
    <source>
        <dbReference type="Pfam" id="PF21674"/>
    </source>
</evidence>
<evidence type="ECO:0000256" key="3">
    <source>
        <dbReference type="SAM" id="MobiDB-lite"/>
    </source>
</evidence>
<dbReference type="KEGG" id="psoj:PHYSODRAFT_519029"/>
<comment type="similarity">
    <text evidence="1">Belongs to the CCDC22 family.</text>
</comment>
<dbReference type="InParanoid" id="G5A1Y1"/>
<evidence type="ECO:0000259" key="4">
    <source>
        <dbReference type="Pfam" id="PF05667"/>
    </source>
</evidence>
<feature type="region of interest" description="Disordered" evidence="3">
    <location>
        <begin position="122"/>
        <end position="141"/>
    </location>
</feature>
<name>G5A1Y1_PHYSP</name>
<dbReference type="GO" id="GO:0097602">
    <property type="term" value="F:cullin family protein binding"/>
    <property type="evidence" value="ECO:0007669"/>
    <property type="project" value="TreeGrafter"/>
</dbReference>
<dbReference type="PANTHER" id="PTHR15668">
    <property type="entry name" value="JM1 PROTEIN"/>
    <property type="match status" value="1"/>
</dbReference>
<dbReference type="GeneID" id="20660130"/>
<sequence>MAEADAFIFAALQQSGWLEPAAQESSWTVAELSSDAFIVVVLKFLTRLQGADDSATFTVPSEDARAPVGVAARHRVGSKLANILKELGYAGDCGYNHFLYPSEKETRNILSWLVGKLPRSKLEENDEEDNKSEISGRVAAGTDSAGWQDSVLENERLKSIFSGWKREKTLHLFDNFPSDSVKPASLLEALAAAKRGSTVLLREEEFEEEAETEEAGVALKRDEIEAALQGAGSAGESEFLAPQEAETEDDKFAAIQPQSFLANALPDVPLTLNSSGGAVGAEAAVERGASMASSAGSSTVDSSRVEGEMTGQQLSDEQSLEEVQKQVDDTERRITAMRKVLDRERGELQQVEQHVVETQATGQEIQKQLARQKQLVAMLPQAQANIAKLEAICQTNGEKKAELAQQMEIARGPLLKEYAEFEGQKSSRKARCRQLIREIKAFRAEMQEITGVIHSKMESMRALEKIQERQMTKLGKKKNAEGGPMTRNMYTSRIMDIIKQVHKQKQDIAKILDDIRGLQKQLNAASEKLKRTEAVAEEKLFSAASKSKSSISAKADAYVECYRKFAQVRELFEELILVVGDVGKKENAARDLQNWISQLEARDSSNHLDKVLADLESVRLENGTLQQELRARVA</sequence>
<dbReference type="OMA" id="KFEQHIQ"/>
<proteinExistence type="inferred from homology"/>
<dbReference type="PANTHER" id="PTHR15668:SF4">
    <property type="entry name" value="COILED-COIL DOMAIN-CONTAINING PROTEIN 22"/>
    <property type="match status" value="1"/>
</dbReference>
<feature type="region of interest" description="Disordered" evidence="3">
    <location>
        <begin position="290"/>
        <end position="327"/>
    </location>
</feature>
<dbReference type="Proteomes" id="UP000002640">
    <property type="component" value="Unassembled WGS sequence"/>
</dbReference>
<gene>
    <name evidence="6" type="ORF">PHYSODRAFT_519029</name>
</gene>
<reference evidence="6 7" key="1">
    <citation type="journal article" date="2006" name="Science">
        <title>Phytophthora genome sequences uncover evolutionary origins and mechanisms of pathogenesis.</title>
        <authorList>
            <person name="Tyler B.M."/>
            <person name="Tripathy S."/>
            <person name="Zhang X."/>
            <person name="Dehal P."/>
            <person name="Jiang R.H."/>
            <person name="Aerts A."/>
            <person name="Arredondo F.D."/>
            <person name="Baxter L."/>
            <person name="Bensasson D."/>
            <person name="Beynon J.L."/>
            <person name="Chapman J."/>
            <person name="Damasceno C.M."/>
            <person name="Dorrance A.E."/>
            <person name="Dou D."/>
            <person name="Dickerman A.W."/>
            <person name="Dubchak I.L."/>
            <person name="Garbelotto M."/>
            <person name="Gijzen M."/>
            <person name="Gordon S.G."/>
            <person name="Govers F."/>
            <person name="Grunwald N.J."/>
            <person name="Huang W."/>
            <person name="Ivors K.L."/>
            <person name="Jones R.W."/>
            <person name="Kamoun S."/>
            <person name="Krampis K."/>
            <person name="Lamour K.H."/>
            <person name="Lee M.K."/>
            <person name="McDonald W.H."/>
            <person name="Medina M."/>
            <person name="Meijer H.J."/>
            <person name="Nordberg E.K."/>
            <person name="Maclean D.J."/>
            <person name="Ospina-Giraldo M.D."/>
            <person name="Morris P.F."/>
            <person name="Phuntumart V."/>
            <person name="Putnam N.H."/>
            <person name="Rash S."/>
            <person name="Rose J.K."/>
            <person name="Sakihama Y."/>
            <person name="Salamov A.A."/>
            <person name="Savidor A."/>
            <person name="Scheuring C.F."/>
            <person name="Smith B.M."/>
            <person name="Sobral B.W."/>
            <person name="Terry A."/>
            <person name="Torto-Alalibo T.A."/>
            <person name="Win J."/>
            <person name="Xu Z."/>
            <person name="Zhang H."/>
            <person name="Grigoriev I.V."/>
            <person name="Rokhsar D.S."/>
            <person name="Boore J.L."/>
        </authorList>
    </citation>
    <scope>NUCLEOTIDE SEQUENCE [LARGE SCALE GENOMIC DNA]</scope>
    <source>
        <strain evidence="6 7">P6497</strain>
    </source>
</reference>
<dbReference type="Pfam" id="PF21674">
    <property type="entry name" value="CCDC22_N"/>
    <property type="match status" value="1"/>
</dbReference>
<feature type="coiled-coil region" evidence="2">
    <location>
        <begin position="501"/>
        <end position="535"/>
    </location>
</feature>
<feature type="domain" description="CCDC22 coiled-coil" evidence="4">
    <location>
        <begin position="166"/>
        <end position="601"/>
    </location>
</feature>
<keyword evidence="7" id="KW-1185">Reference proteome</keyword>
<dbReference type="EMBL" id="JH159158">
    <property type="protein sequence ID" value="EGZ10929.1"/>
    <property type="molecule type" value="Genomic_DNA"/>
</dbReference>
<dbReference type="SMR" id="G5A1Y1"/>
<evidence type="ECO:0000313" key="6">
    <source>
        <dbReference type="EMBL" id="EGZ10929.1"/>
    </source>
</evidence>
<dbReference type="InterPro" id="IPR048349">
    <property type="entry name" value="CCDC22_N"/>
</dbReference>
<evidence type="ECO:0000313" key="7">
    <source>
        <dbReference type="Proteomes" id="UP000002640"/>
    </source>
</evidence>
<dbReference type="AlphaFoldDB" id="G5A1Y1"/>
<keyword evidence="2" id="KW-0175">Coiled coil</keyword>
<organism evidence="6 7">
    <name type="scientific">Phytophthora sojae (strain P6497)</name>
    <name type="common">Soybean stem and root rot agent</name>
    <name type="synonym">Phytophthora megasperma f. sp. glycines</name>
    <dbReference type="NCBI Taxonomy" id="1094619"/>
    <lineage>
        <taxon>Eukaryota</taxon>
        <taxon>Sar</taxon>
        <taxon>Stramenopiles</taxon>
        <taxon>Oomycota</taxon>
        <taxon>Peronosporomycetes</taxon>
        <taxon>Peronosporales</taxon>
        <taxon>Peronosporaceae</taxon>
        <taxon>Phytophthora</taxon>
    </lineage>
</organism>
<protein>
    <recommendedName>
        <fullName evidence="8">Coiled-coil domain-containing protein 22 homolog</fullName>
    </recommendedName>
</protein>